<reference evidence="1" key="1">
    <citation type="submission" date="2019-08" db="EMBL/GenBank/DDBJ databases">
        <title>The genome of the North American firefly Photinus pyralis.</title>
        <authorList>
            <consortium name="Photinus pyralis genome working group"/>
            <person name="Fallon T.R."/>
            <person name="Sander Lower S.E."/>
            <person name="Weng J.-K."/>
        </authorList>
    </citation>
    <scope>NUCLEOTIDE SEQUENCE</scope>
    <source>
        <strain evidence="1">TRF0915ILg1</strain>
        <tissue evidence="1">Whole body</tissue>
    </source>
</reference>
<sequence>MRRRTKLAPITNLVSFKKDFDSGPSEVGLKKPKCDDGLMESRFSSYYPTVETAQVKKEDCKNVTCSTVNWMVKS</sequence>
<accession>A0A8K0CD55</accession>
<organism evidence="1 2">
    <name type="scientific">Ignelater luminosus</name>
    <name type="common">Cucubano</name>
    <name type="synonym">Pyrophorus luminosus</name>
    <dbReference type="NCBI Taxonomy" id="2038154"/>
    <lineage>
        <taxon>Eukaryota</taxon>
        <taxon>Metazoa</taxon>
        <taxon>Ecdysozoa</taxon>
        <taxon>Arthropoda</taxon>
        <taxon>Hexapoda</taxon>
        <taxon>Insecta</taxon>
        <taxon>Pterygota</taxon>
        <taxon>Neoptera</taxon>
        <taxon>Endopterygota</taxon>
        <taxon>Coleoptera</taxon>
        <taxon>Polyphaga</taxon>
        <taxon>Elateriformia</taxon>
        <taxon>Elateroidea</taxon>
        <taxon>Elateridae</taxon>
        <taxon>Agrypninae</taxon>
        <taxon>Pyrophorini</taxon>
        <taxon>Ignelater</taxon>
    </lineage>
</organism>
<evidence type="ECO:0000313" key="2">
    <source>
        <dbReference type="Proteomes" id="UP000801492"/>
    </source>
</evidence>
<comment type="caution">
    <text evidence="1">The sequence shown here is derived from an EMBL/GenBank/DDBJ whole genome shotgun (WGS) entry which is preliminary data.</text>
</comment>
<dbReference type="Proteomes" id="UP000801492">
    <property type="component" value="Unassembled WGS sequence"/>
</dbReference>
<gene>
    <name evidence="1" type="ORF">ILUMI_24619</name>
</gene>
<proteinExistence type="predicted"/>
<protein>
    <submittedName>
        <fullName evidence="1">Uncharacterized protein</fullName>
    </submittedName>
</protein>
<dbReference type="AlphaFoldDB" id="A0A8K0CD55"/>
<keyword evidence="2" id="KW-1185">Reference proteome</keyword>
<dbReference type="EMBL" id="VTPC01090725">
    <property type="protein sequence ID" value="KAF2881560.1"/>
    <property type="molecule type" value="Genomic_DNA"/>
</dbReference>
<evidence type="ECO:0000313" key="1">
    <source>
        <dbReference type="EMBL" id="KAF2881560.1"/>
    </source>
</evidence>
<name>A0A8K0CD55_IGNLU</name>
<feature type="non-terminal residue" evidence="1">
    <location>
        <position position="74"/>
    </location>
</feature>